<proteinExistence type="predicted"/>
<dbReference type="PANTHER" id="PTHR36978">
    <property type="entry name" value="P-LOOP CONTAINING NUCLEOTIDE TRIPHOSPHATE HYDROLASE"/>
    <property type="match status" value="1"/>
</dbReference>
<dbReference type="Pfam" id="PF17784">
    <property type="entry name" value="Sulfotransfer_4"/>
    <property type="match status" value="1"/>
</dbReference>
<keyword evidence="1" id="KW-0812">Transmembrane</keyword>
<evidence type="ECO:0000313" key="3">
    <source>
        <dbReference type="Proteomes" id="UP001396898"/>
    </source>
</evidence>
<organism evidence="2 3">
    <name type="scientific">Apiospora marii</name>
    <dbReference type="NCBI Taxonomy" id="335849"/>
    <lineage>
        <taxon>Eukaryota</taxon>
        <taxon>Fungi</taxon>
        <taxon>Dikarya</taxon>
        <taxon>Ascomycota</taxon>
        <taxon>Pezizomycotina</taxon>
        <taxon>Sordariomycetes</taxon>
        <taxon>Xylariomycetidae</taxon>
        <taxon>Amphisphaeriales</taxon>
        <taxon>Apiosporaceae</taxon>
        <taxon>Apiospora</taxon>
    </lineage>
</organism>
<dbReference type="InterPro" id="IPR027417">
    <property type="entry name" value="P-loop_NTPase"/>
</dbReference>
<dbReference type="PANTHER" id="PTHR36978:SF4">
    <property type="entry name" value="P-LOOP CONTAINING NUCLEOSIDE TRIPHOSPHATE HYDROLASE PROTEIN"/>
    <property type="match status" value="1"/>
</dbReference>
<evidence type="ECO:0000313" key="2">
    <source>
        <dbReference type="EMBL" id="KAK8008848.1"/>
    </source>
</evidence>
<comment type="caution">
    <text evidence="2">The sequence shown here is derived from an EMBL/GenBank/DDBJ whole genome shotgun (WGS) entry which is preliminary data.</text>
</comment>
<keyword evidence="1" id="KW-0472">Membrane</keyword>
<reference evidence="2 3" key="1">
    <citation type="submission" date="2023-01" db="EMBL/GenBank/DDBJ databases">
        <title>Analysis of 21 Apiospora genomes using comparative genomics revels a genus with tremendous synthesis potential of carbohydrate active enzymes and secondary metabolites.</title>
        <authorList>
            <person name="Sorensen T."/>
        </authorList>
    </citation>
    <scope>NUCLEOTIDE SEQUENCE [LARGE SCALE GENOMIC DNA]</scope>
    <source>
        <strain evidence="2 3">CBS 20057</strain>
    </source>
</reference>
<dbReference type="Proteomes" id="UP001396898">
    <property type="component" value="Unassembled WGS sequence"/>
</dbReference>
<sequence>MPRLIDQLPEPAAKEQPPKLFVMSAPRTGTFGLYKAFKMLGYRPYHMNEVCEHGVSHTKIFQEAIKSTHPAYASSETKPYRRSEFDKWFAGYDVIIEIPSFLLDAIYQAYGDEPDVRFLLTERGPDSWVRSVTSGPAELLTALDQPGPLGLSRHFDAFNDEFFSLATLMYESMAEGKGPNDPGAQDTLRRHYVKYIAKAKAAAPPGKIHVIKLEEGLDWDSICPFLGREVPGEPYPRGNDRGEFKQIMGAFMAPGINKAIMGVSAVVVPLIGLGAWALVKY</sequence>
<name>A0ABR1RE52_9PEZI</name>
<dbReference type="Gene3D" id="3.40.50.300">
    <property type="entry name" value="P-loop containing nucleotide triphosphate hydrolases"/>
    <property type="match status" value="1"/>
</dbReference>
<dbReference type="InterPro" id="IPR040632">
    <property type="entry name" value="Sulfotransfer_4"/>
</dbReference>
<keyword evidence="3" id="KW-1185">Reference proteome</keyword>
<accession>A0ABR1RE52</accession>
<dbReference type="EMBL" id="JAQQWI010000016">
    <property type="protein sequence ID" value="KAK8008848.1"/>
    <property type="molecule type" value="Genomic_DNA"/>
</dbReference>
<feature type="non-terminal residue" evidence="2">
    <location>
        <position position="281"/>
    </location>
</feature>
<evidence type="ECO:0000256" key="1">
    <source>
        <dbReference type="SAM" id="Phobius"/>
    </source>
</evidence>
<keyword evidence="2" id="KW-0378">Hydrolase</keyword>
<dbReference type="SUPFAM" id="SSF52540">
    <property type="entry name" value="P-loop containing nucleoside triphosphate hydrolases"/>
    <property type="match status" value="1"/>
</dbReference>
<protein>
    <submittedName>
        <fullName evidence="2">P-loop containing nucleoside triphosphate hydrolase protein</fullName>
    </submittedName>
</protein>
<gene>
    <name evidence="2" type="ORF">PG991_011399</name>
</gene>
<feature type="transmembrane region" description="Helical" evidence="1">
    <location>
        <begin position="259"/>
        <end position="279"/>
    </location>
</feature>
<dbReference type="GO" id="GO:0016787">
    <property type="term" value="F:hydrolase activity"/>
    <property type="evidence" value="ECO:0007669"/>
    <property type="project" value="UniProtKB-KW"/>
</dbReference>
<keyword evidence="1" id="KW-1133">Transmembrane helix</keyword>